<protein>
    <submittedName>
        <fullName evidence="1">Putative cytochrome 572</fullName>
    </submittedName>
</protein>
<dbReference type="AlphaFoldDB" id="I0IQW5"/>
<proteinExistence type="predicted"/>
<dbReference type="OrthoDB" id="9811719at2"/>
<evidence type="ECO:0000313" key="2">
    <source>
        <dbReference type="Proteomes" id="UP000007382"/>
    </source>
</evidence>
<dbReference type="HOGENOM" id="CLU_547253_0_0_0"/>
<accession>I0IQW5</accession>
<sequence>MLSTTGKANGLDMMFQQPANQNYFPIGFHMSMAYYGTSVNGISDPNSGKPVPGWANGASANTPWDIESGGLIAPWISFWVQPGYNGNSGMDIVKLWVRFDDLMNTTWFNIYAGKTSMDTPFSNQRNVYIGTNSPWTMYDYVPGTAEVVNNGGATNAGFAFSGATNPMFYDGDQVAFNNDVTSIRYFGYHINNGGCGTQKAFSVNPCETRVSISFIPNSSLYAGQSGMSGSGQSQTYTTGSNASSGAPIQSNGFNYFMHITQSWGGWGRTNGERLGVFALVGEGSALPGSGSGGTSPSTVYTRFGVDAMANPIPNGGLNIFAAWDIVTDPTGMIALNTTSGAPGAGTATGGGATTGGLQYMSWLVQADWQPTFHGFFSASGTNSNMISLIYNQLNMMQQPTFSGLANLPGNFNNVMAFTLSDRYWLWGSDRADISLFAQYQYMIDYGVSGMLSSFAGAAGGNFSPGASGGSYFGNVEANNFSVGIDFAY</sequence>
<dbReference type="PATRIC" id="fig|1162668.3.peg.2356"/>
<dbReference type="eggNOG" id="ENOG5030HKR">
    <property type="taxonomic scope" value="Bacteria"/>
</dbReference>
<name>I0IQW5_LEPFC</name>
<evidence type="ECO:0000313" key="1">
    <source>
        <dbReference type="EMBL" id="BAM07664.1"/>
    </source>
</evidence>
<dbReference type="EMBL" id="AP012342">
    <property type="protein sequence ID" value="BAM07664.1"/>
    <property type="molecule type" value="Genomic_DNA"/>
</dbReference>
<gene>
    <name evidence="1" type="ordered locus">LFE_1989</name>
</gene>
<dbReference type="STRING" id="1162668.LFE_1989"/>
<keyword evidence="2" id="KW-1185">Reference proteome</keyword>
<dbReference type="Proteomes" id="UP000007382">
    <property type="component" value="Chromosome"/>
</dbReference>
<reference evidence="1 2" key="1">
    <citation type="journal article" date="2012" name="J. Bacteriol.">
        <title>Complete Genome Sequence of Leptospirillum ferrooxidans Strain C2-3, Isolated from a Fresh Volcanic Ash Deposit on the Island of Miyake, Japan.</title>
        <authorList>
            <person name="Fujimura R."/>
            <person name="Sato Y."/>
            <person name="Nishizawa T."/>
            <person name="Oshima K."/>
            <person name="Kim S.-W."/>
            <person name="Hattori M."/>
            <person name="Kamijo T."/>
            <person name="Ohta H."/>
        </authorList>
    </citation>
    <scope>NUCLEOTIDE SEQUENCE [LARGE SCALE GENOMIC DNA]</scope>
    <source>
        <strain evidence="1 2">C2-3</strain>
    </source>
</reference>
<organism evidence="1 2">
    <name type="scientific">Leptospirillum ferrooxidans (strain C2-3)</name>
    <dbReference type="NCBI Taxonomy" id="1162668"/>
    <lineage>
        <taxon>Bacteria</taxon>
        <taxon>Pseudomonadati</taxon>
        <taxon>Nitrospirota</taxon>
        <taxon>Nitrospiria</taxon>
        <taxon>Nitrospirales</taxon>
        <taxon>Nitrospiraceae</taxon>
        <taxon>Leptospirillum</taxon>
    </lineage>
</organism>
<dbReference type="KEGG" id="lfc:LFE_1989"/>
<reference evidence="2" key="2">
    <citation type="submission" date="2012-03" db="EMBL/GenBank/DDBJ databases">
        <title>The complete genome sequence of the pioneer microbe on fresh volcanic deposit, Leptospirillum ferrooxidans strain C2-3.</title>
        <authorList>
            <person name="Fujimura R."/>
            <person name="Sato Y."/>
            <person name="Nishizawa T."/>
            <person name="Nanba K."/>
            <person name="Oshima K."/>
            <person name="Hattori M."/>
            <person name="Kamijo T."/>
            <person name="Ohta H."/>
        </authorList>
    </citation>
    <scope>NUCLEOTIDE SEQUENCE [LARGE SCALE GENOMIC DNA]</scope>
    <source>
        <strain evidence="2">C2-3</strain>
    </source>
</reference>